<dbReference type="EMBL" id="JBHLTS010000004">
    <property type="protein sequence ID" value="MFC0512948.1"/>
    <property type="molecule type" value="Genomic_DNA"/>
</dbReference>
<keyword evidence="3 5" id="KW-1133">Transmembrane helix</keyword>
<comment type="subcellular location">
    <subcellularLocation>
        <location evidence="1">Membrane</location>
        <topology evidence="1">Single-pass membrane protein</topology>
    </subcellularLocation>
</comment>
<dbReference type="PANTHER" id="PTHR30386:SF26">
    <property type="entry name" value="TRANSPORT PROTEIN COMB"/>
    <property type="match status" value="1"/>
</dbReference>
<dbReference type="Proteomes" id="UP001589828">
    <property type="component" value="Unassembled WGS sequence"/>
</dbReference>
<evidence type="ECO:0000256" key="5">
    <source>
        <dbReference type="SAM" id="Phobius"/>
    </source>
</evidence>
<evidence type="ECO:0000256" key="3">
    <source>
        <dbReference type="ARBA" id="ARBA00022989"/>
    </source>
</evidence>
<organism evidence="8 9">
    <name type="scientific">Mucilaginibacter angelicae</name>
    <dbReference type="NCBI Taxonomy" id="869718"/>
    <lineage>
        <taxon>Bacteria</taxon>
        <taxon>Pseudomonadati</taxon>
        <taxon>Bacteroidota</taxon>
        <taxon>Sphingobacteriia</taxon>
        <taxon>Sphingobacteriales</taxon>
        <taxon>Sphingobacteriaceae</taxon>
        <taxon>Mucilaginibacter</taxon>
    </lineage>
</organism>
<feature type="domain" description="Multidrug resistance protein MdtA-like alpha-helical hairpin" evidence="6">
    <location>
        <begin position="129"/>
        <end position="222"/>
    </location>
</feature>
<dbReference type="Gene3D" id="1.10.287.470">
    <property type="entry name" value="Helix hairpin bin"/>
    <property type="match status" value="1"/>
</dbReference>
<reference evidence="8 9" key="1">
    <citation type="submission" date="2024-09" db="EMBL/GenBank/DDBJ databases">
        <authorList>
            <person name="Sun Q."/>
            <person name="Mori K."/>
        </authorList>
    </citation>
    <scope>NUCLEOTIDE SEQUENCE [LARGE SCALE GENOMIC DNA]</scope>
    <source>
        <strain evidence="8 9">NCAIM B.02415</strain>
    </source>
</reference>
<protein>
    <submittedName>
        <fullName evidence="8">HlyD family secretion protein</fullName>
    </submittedName>
</protein>
<evidence type="ECO:0000256" key="4">
    <source>
        <dbReference type="ARBA" id="ARBA00023136"/>
    </source>
</evidence>
<dbReference type="SUPFAM" id="SSF111369">
    <property type="entry name" value="HlyD-like secretion proteins"/>
    <property type="match status" value="2"/>
</dbReference>
<proteinExistence type="predicted"/>
<feature type="transmembrane region" description="Helical" evidence="5">
    <location>
        <begin position="15"/>
        <end position="36"/>
    </location>
</feature>
<evidence type="ECO:0000259" key="6">
    <source>
        <dbReference type="Pfam" id="PF25876"/>
    </source>
</evidence>
<dbReference type="RefSeq" id="WP_377020823.1">
    <property type="nucleotide sequence ID" value="NZ_JBHLTS010000004.1"/>
</dbReference>
<dbReference type="InterPro" id="IPR058624">
    <property type="entry name" value="MdtA-like_HH"/>
</dbReference>
<dbReference type="InterPro" id="IPR058625">
    <property type="entry name" value="MdtA-like_BSH"/>
</dbReference>
<evidence type="ECO:0000313" key="9">
    <source>
        <dbReference type="Proteomes" id="UP001589828"/>
    </source>
</evidence>
<name>A0ABV6L2U7_9SPHI</name>
<dbReference type="Pfam" id="PF25917">
    <property type="entry name" value="BSH_RND"/>
    <property type="match status" value="1"/>
</dbReference>
<dbReference type="InterPro" id="IPR050739">
    <property type="entry name" value="MFP"/>
</dbReference>
<comment type="caution">
    <text evidence="8">The sequence shown here is derived from an EMBL/GenBank/DDBJ whole genome shotgun (WGS) entry which is preliminary data.</text>
</comment>
<gene>
    <name evidence="8" type="ORF">ACFFGT_02015</name>
</gene>
<feature type="domain" description="Multidrug resistance protein MdtA-like barrel-sandwich hybrid" evidence="7">
    <location>
        <begin position="60"/>
        <end position="249"/>
    </location>
</feature>
<accession>A0ABV6L2U7</accession>
<keyword evidence="4 5" id="KW-0472">Membrane</keyword>
<dbReference type="Gene3D" id="2.40.50.100">
    <property type="match status" value="1"/>
</dbReference>
<evidence type="ECO:0000259" key="7">
    <source>
        <dbReference type="Pfam" id="PF25917"/>
    </source>
</evidence>
<dbReference type="PANTHER" id="PTHR30386">
    <property type="entry name" value="MEMBRANE FUSION SUBUNIT OF EMRAB-TOLC MULTIDRUG EFFLUX PUMP"/>
    <property type="match status" value="1"/>
</dbReference>
<dbReference type="Pfam" id="PF25876">
    <property type="entry name" value="HH_MFP_RND"/>
    <property type="match status" value="1"/>
</dbReference>
<dbReference type="Gene3D" id="2.40.30.170">
    <property type="match status" value="1"/>
</dbReference>
<evidence type="ECO:0000313" key="8">
    <source>
        <dbReference type="EMBL" id="MFC0512948.1"/>
    </source>
</evidence>
<keyword evidence="9" id="KW-1185">Reference proteome</keyword>
<keyword evidence="2 5" id="KW-0812">Transmembrane</keyword>
<evidence type="ECO:0000256" key="2">
    <source>
        <dbReference type="ARBA" id="ARBA00022692"/>
    </source>
</evidence>
<sequence>MSDTNQETTNPKKRFSLLIINTALVIVVLLAVIWGISTYFDLGDGAYTNDAQVEEYINPVNAKIPGYLREVRFKEHQFLKKGDTLATIDDREYKIALEQAEAAYHSALAAKMVTSSARNTTESNLSITDANIQASQARLWNARQNKDRYENLLKDGAATQQQYDQVKTEYDALFAQTKALKKQRNTTTLSTDEVSKRITVNNAEIERAKAAVDLAKLNLSYTVILAPYDGVTGRRNIQEGQLVQAGQNLLTFVRNDYKWVVANYRETQLEKLKIGQVMKLNIDGIPDKHILGKVTSISEATGSRYSAIPVDNSTGNFVKVQQRVPVIIDFIKNEGTDSLVKQLRAGMNVEVSKN</sequence>
<evidence type="ECO:0000256" key="1">
    <source>
        <dbReference type="ARBA" id="ARBA00004167"/>
    </source>
</evidence>